<gene>
    <name evidence="1" type="ORF">FP2506_11347</name>
</gene>
<dbReference type="RefSeq" id="WP_007067404.1">
    <property type="nucleotide sequence ID" value="NZ_DS022272.1"/>
</dbReference>
<dbReference type="AlphaFoldDB" id="Q0FZ10"/>
<proteinExistence type="predicted"/>
<dbReference type="STRING" id="217511.GCA_001463845_01010"/>
<comment type="caution">
    <text evidence="1">The sequence shown here is derived from an EMBL/GenBank/DDBJ whole genome shotgun (WGS) entry which is preliminary data.</text>
</comment>
<dbReference type="HOGENOM" id="CLU_037707_3_0_5"/>
<evidence type="ECO:0000313" key="2">
    <source>
        <dbReference type="Proteomes" id="UP000004310"/>
    </source>
</evidence>
<keyword evidence="2" id="KW-1185">Reference proteome</keyword>
<sequence length="417" mass="45526">MAATTDNVGTRVFSNLRDTVAAIDTRDSTVIGLCLPLPNIAAEDEAAFPVDEPRVISTDDPETLAKLGPGMAYDTIRQYALEGIITDVLFVRAAHSEILNTQIGLIAGDPNAKTGAWALLEGKAEFDLEPGLVQAPGFMSQRIDAGANPVVAALSAISDRIIDCMVVGDTPDTSRDAAAEWADDWATFYNVIGMYPHGRYFLDGQTVTRPLSPSVAAAIVRRDKEVGNPYKAAWNRPLKGLTNLSQSVSYRDGDTSHDANYLVQRGVGTVIEGRVFWAPFTTATDPTTVGYRSIKRIRTRRAIEKAMLRPLRLYLSEDIGPHAVTQIFQAANEALEERQAVGAIIEGSQVIWDRSLNPNNLLRKGGMRVKLRFEETPDLTDLGIYTEPQPEAFDILSDNIRAALERLGNPNIQYVAA</sequence>
<evidence type="ECO:0000313" key="1">
    <source>
        <dbReference type="EMBL" id="EAU40148.1"/>
    </source>
</evidence>
<name>Q0FZ10_9HYPH</name>
<dbReference type="EMBL" id="AATP01000009">
    <property type="protein sequence ID" value="EAU40148.1"/>
    <property type="molecule type" value="Genomic_DNA"/>
</dbReference>
<dbReference type="Proteomes" id="UP000004310">
    <property type="component" value="Unassembled WGS sequence"/>
</dbReference>
<dbReference type="eggNOG" id="COG3497">
    <property type="taxonomic scope" value="Bacteria"/>
</dbReference>
<organism evidence="1 2">
    <name type="scientific">Fulvimarina pelagi HTCC2506</name>
    <dbReference type="NCBI Taxonomy" id="314231"/>
    <lineage>
        <taxon>Bacteria</taxon>
        <taxon>Pseudomonadati</taxon>
        <taxon>Pseudomonadota</taxon>
        <taxon>Alphaproteobacteria</taxon>
        <taxon>Hyphomicrobiales</taxon>
        <taxon>Aurantimonadaceae</taxon>
        <taxon>Fulvimarina</taxon>
    </lineage>
</organism>
<protein>
    <submittedName>
        <fullName evidence="1">Phage-related contractile tail sheath protein</fullName>
    </submittedName>
</protein>
<accession>Q0FZ10</accession>
<reference evidence="1 2" key="1">
    <citation type="journal article" date="2010" name="J. Bacteriol.">
        <title>Genome sequence of Fulvimarina pelagi HTCC2506T, a Mn(II)-oxidizing alphaproteobacterium possessing an aerobic anoxygenic photosynthetic gene cluster and Xanthorhodopsin.</title>
        <authorList>
            <person name="Kang I."/>
            <person name="Oh H.M."/>
            <person name="Lim S.I."/>
            <person name="Ferriera S."/>
            <person name="Giovannoni S.J."/>
            <person name="Cho J.C."/>
        </authorList>
    </citation>
    <scope>NUCLEOTIDE SEQUENCE [LARGE SCALE GENOMIC DNA]</scope>
    <source>
        <strain evidence="1 2">HTCC2506</strain>
    </source>
</reference>